<protein>
    <submittedName>
        <fullName evidence="2">Uncharacterized protein</fullName>
    </submittedName>
</protein>
<feature type="non-terminal residue" evidence="2">
    <location>
        <position position="460"/>
    </location>
</feature>
<evidence type="ECO:0000256" key="1">
    <source>
        <dbReference type="SAM" id="MobiDB-lite"/>
    </source>
</evidence>
<evidence type="ECO:0000313" key="2">
    <source>
        <dbReference type="EMBL" id="TBT97377.1"/>
    </source>
</evidence>
<gene>
    <name evidence="2" type="ORF">CWI36_2945p0010</name>
</gene>
<dbReference type="Proteomes" id="UP000291404">
    <property type="component" value="Unassembled WGS sequence"/>
</dbReference>
<feature type="non-terminal residue" evidence="2">
    <location>
        <position position="1"/>
    </location>
</feature>
<feature type="region of interest" description="Disordered" evidence="1">
    <location>
        <begin position="1"/>
        <end position="38"/>
    </location>
</feature>
<evidence type="ECO:0000313" key="3">
    <source>
        <dbReference type="Proteomes" id="UP000291404"/>
    </source>
</evidence>
<comment type="caution">
    <text evidence="2">The sequence shown here is derived from an EMBL/GenBank/DDBJ whole genome shotgun (WGS) entry which is preliminary data.</text>
</comment>
<dbReference type="AlphaFoldDB" id="A0A4Q9KRN5"/>
<dbReference type="VEuPathDB" id="MicrosporidiaDB:CWI36_2945p0010"/>
<dbReference type="EMBL" id="PITI01002945">
    <property type="protein sequence ID" value="TBT97377.1"/>
    <property type="molecule type" value="Genomic_DNA"/>
</dbReference>
<keyword evidence="3" id="KW-1185">Reference proteome</keyword>
<sequence length="460" mass="52839">VNYSTNKQQDVNYSTDKQQDVNYSTNKQQDVNYSTNKQQDVNYSTNKQRGVNYSTDKYHPFNNRDKDNIMLIRNIIPLIDSINNLLNNNTLLLHSVIERLECLINSLKSSTPLFYYTTNRLLIEHFLLPLILIRVIPLIVDNRCYSYLRFFLENTSSSFIHSMCYCIGIENIDVMSECIGVLSCDVDKVLRHVIEHEKVCECLRGVNNKSVLEGVNNKGMLEGVNNRDILESVNNKSVLEGVNEQRVLESVNDKDILVCVNDKSVLEGVNNKDILESVNDKDILEGVNNTTNTPNFLDNNTHPLTNTPIEGVIPVETLKEYLDSPFSDSFISYISKHYPLSSILLLTPSYLHIVLIQHLKYFPKNNLEIIKYVINNVSVITNNNNLLINSFYIPFNELEIFKYLLSIGNIELLDIFIRQREIYYRDRGLEGEGVLVGEYVSNRDIEQQGLSNKDSEQQGL</sequence>
<organism evidence="2 3">
    <name type="scientific">Hamiltosporidium magnivora</name>
    <dbReference type="NCBI Taxonomy" id="148818"/>
    <lineage>
        <taxon>Eukaryota</taxon>
        <taxon>Fungi</taxon>
        <taxon>Fungi incertae sedis</taxon>
        <taxon>Microsporidia</taxon>
        <taxon>Dubosqiidae</taxon>
        <taxon>Hamiltosporidium</taxon>
    </lineage>
</organism>
<proteinExistence type="predicted"/>
<reference evidence="2 3" key="1">
    <citation type="submission" date="2017-12" db="EMBL/GenBank/DDBJ databases">
        <authorList>
            <person name="Pombert J.-F."/>
            <person name="Haag K.L."/>
            <person name="Ebert D."/>
        </authorList>
    </citation>
    <scope>NUCLEOTIDE SEQUENCE [LARGE SCALE GENOMIC DNA]</scope>
    <source>
        <strain evidence="2">BE-OM-2</strain>
    </source>
</reference>
<dbReference type="VEuPathDB" id="MicrosporidiaDB:CWI39_2817p0010"/>
<accession>A0A4Q9KRN5</accession>
<name>A0A4Q9KRN5_9MICR</name>